<accession>A0A544W8V7</accession>
<evidence type="ECO:0008006" key="3">
    <source>
        <dbReference type="Google" id="ProtNLM"/>
    </source>
</evidence>
<dbReference type="SUPFAM" id="SSF48613">
    <property type="entry name" value="Heme oxygenase-like"/>
    <property type="match status" value="1"/>
</dbReference>
<dbReference type="Proteomes" id="UP000315759">
    <property type="component" value="Unassembled WGS sequence"/>
</dbReference>
<protein>
    <recommendedName>
        <fullName evidence="3">Heme oxygenase</fullName>
    </recommendedName>
</protein>
<proteinExistence type="predicted"/>
<sequence>MEYYAAVVGGLIEAAECVEATLALIPHESWNEGFSLSEVSKRLALDDESVFLEELAGPRRQSSRREGAFDVSGPQVNATMLGLLYVYVGSGLGGLHLLRVVRTAQWWRAEREHLLLHPYGEHLHDRWRAVLNALTRLDADATNAAVVAARAGFELHRQSLVDHLSVGGGR</sequence>
<reference evidence="1 2" key="1">
    <citation type="submission" date="2018-10" db="EMBL/GenBank/DDBJ databases">
        <title>Draft genome of Mycobacterium hodleri strain B.</title>
        <authorList>
            <person name="Amande T.J."/>
            <person name="Mcgenity T.J."/>
        </authorList>
    </citation>
    <scope>NUCLEOTIDE SEQUENCE [LARGE SCALE GENOMIC DNA]</scope>
    <source>
        <strain evidence="1 2">B</strain>
    </source>
</reference>
<dbReference type="RefSeq" id="WP_142550053.1">
    <property type="nucleotide sequence ID" value="NZ_VIFX01000001.1"/>
</dbReference>
<dbReference type="EMBL" id="VIFX01000001">
    <property type="protein sequence ID" value="TQR88655.1"/>
    <property type="molecule type" value="Genomic_DNA"/>
</dbReference>
<organism evidence="1 2">
    <name type="scientific">Mycolicibacterium hodleri</name>
    <dbReference type="NCBI Taxonomy" id="49897"/>
    <lineage>
        <taxon>Bacteria</taxon>
        <taxon>Bacillati</taxon>
        <taxon>Actinomycetota</taxon>
        <taxon>Actinomycetes</taxon>
        <taxon>Mycobacteriales</taxon>
        <taxon>Mycobacteriaceae</taxon>
        <taxon>Mycolicibacterium</taxon>
    </lineage>
</organism>
<name>A0A544W8V7_9MYCO</name>
<gene>
    <name evidence="1" type="ORF">D8S82_01225</name>
</gene>
<comment type="caution">
    <text evidence="1">The sequence shown here is derived from an EMBL/GenBank/DDBJ whole genome shotgun (WGS) entry which is preliminary data.</text>
</comment>
<evidence type="ECO:0000313" key="2">
    <source>
        <dbReference type="Proteomes" id="UP000315759"/>
    </source>
</evidence>
<dbReference type="Gene3D" id="1.20.910.10">
    <property type="entry name" value="Heme oxygenase-like"/>
    <property type="match status" value="1"/>
</dbReference>
<evidence type="ECO:0000313" key="1">
    <source>
        <dbReference type="EMBL" id="TQR88655.1"/>
    </source>
</evidence>
<keyword evidence="2" id="KW-1185">Reference proteome</keyword>
<dbReference type="AlphaFoldDB" id="A0A544W8V7"/>
<dbReference type="InterPro" id="IPR016084">
    <property type="entry name" value="Haem_Oase-like_multi-hlx"/>
</dbReference>